<gene>
    <name evidence="1" type="ORF">GPLA_4465</name>
</gene>
<evidence type="ECO:0000313" key="1">
    <source>
        <dbReference type="EMBL" id="GAC35344.1"/>
    </source>
</evidence>
<comment type="caution">
    <text evidence="1">The sequence shown here is derived from an EMBL/GenBank/DDBJ whole genome shotgun (WGS) entry which is preliminary data.</text>
</comment>
<proteinExistence type="predicted"/>
<dbReference type="AlphaFoldDB" id="K6YRK8"/>
<name>K6YRK8_9ALTE</name>
<dbReference type="EMBL" id="BAER01000129">
    <property type="protein sequence ID" value="GAC35344.1"/>
    <property type="molecule type" value="Genomic_DNA"/>
</dbReference>
<dbReference type="STRING" id="1129793.GPLA_4465"/>
<protein>
    <submittedName>
        <fullName evidence="1">Uncharacterized protein</fullName>
    </submittedName>
</protein>
<accession>K6YRK8</accession>
<sequence length="67" mass="7824">MNDELIFSEIKIDQVMIGRNVVFVKYTEHAKVKPSHIDKVIEYTSTNIISLEFGDNGLIKHFRRHHA</sequence>
<evidence type="ECO:0000313" key="2">
    <source>
        <dbReference type="Proteomes" id="UP000006322"/>
    </source>
</evidence>
<reference evidence="2" key="1">
    <citation type="journal article" date="2014" name="Environ. Microbiol.">
        <title>Comparative genomics of the marine bacterial genus Glaciecola reveals the high degree of genomic diversity and genomic characteristic for cold adaptation.</title>
        <authorList>
            <person name="Qin Q.L."/>
            <person name="Xie B.B."/>
            <person name="Yu Y."/>
            <person name="Shu Y.L."/>
            <person name="Rong J.C."/>
            <person name="Zhang Y.J."/>
            <person name="Zhao D.L."/>
            <person name="Chen X.L."/>
            <person name="Zhang X.Y."/>
            <person name="Chen B."/>
            <person name="Zhou B.C."/>
            <person name="Zhang Y.Z."/>
        </authorList>
    </citation>
    <scope>NUCLEOTIDE SEQUENCE [LARGE SCALE GENOMIC DNA]</scope>
    <source>
        <strain evidence="2">LMG 21857</strain>
    </source>
</reference>
<keyword evidence="2" id="KW-1185">Reference proteome</keyword>
<organism evidence="1 2">
    <name type="scientific">Paraglaciecola polaris LMG 21857</name>
    <dbReference type="NCBI Taxonomy" id="1129793"/>
    <lineage>
        <taxon>Bacteria</taxon>
        <taxon>Pseudomonadati</taxon>
        <taxon>Pseudomonadota</taxon>
        <taxon>Gammaproteobacteria</taxon>
        <taxon>Alteromonadales</taxon>
        <taxon>Alteromonadaceae</taxon>
        <taxon>Paraglaciecola</taxon>
    </lineage>
</organism>
<dbReference type="Proteomes" id="UP000006322">
    <property type="component" value="Unassembled WGS sequence"/>
</dbReference>